<evidence type="ECO:0000313" key="2">
    <source>
        <dbReference type="Proteomes" id="UP001329430"/>
    </source>
</evidence>
<gene>
    <name evidence="1" type="ORF">RI129_004211</name>
</gene>
<evidence type="ECO:0000313" key="1">
    <source>
        <dbReference type="EMBL" id="KAK5645747.1"/>
    </source>
</evidence>
<reference evidence="1 2" key="1">
    <citation type="journal article" date="2024" name="Insects">
        <title>An Improved Chromosome-Level Genome Assembly of the Firefly Pyrocoelia pectoralis.</title>
        <authorList>
            <person name="Fu X."/>
            <person name="Meyer-Rochow V.B."/>
            <person name="Ballantyne L."/>
            <person name="Zhu X."/>
        </authorList>
    </citation>
    <scope>NUCLEOTIDE SEQUENCE [LARGE SCALE GENOMIC DNA]</scope>
    <source>
        <strain evidence="1">XCY_ONT2</strain>
    </source>
</reference>
<name>A0AAN7VDI5_9COLE</name>
<dbReference type="Proteomes" id="UP001329430">
    <property type="component" value="Chromosome 3"/>
</dbReference>
<keyword evidence="2" id="KW-1185">Reference proteome</keyword>
<sequence>MPPFRLELPEKQVRVRKTCILFTKRGFAPEVKTTDWEKHQESLPKDNDPYCPGSLNYHLSHYNRLGNGPSEPFNTSTYTASEQVHARDSVRKLFHIPNKYMVNYYTYNDTLACETDLCNRTCPETCAANFSTTMQKSYKPPHPYVMERLSFPKVPFLLHRRYKWNTNPQDSPYPFYDDGELGQIKQIQQIKRSKMISYNPLTALNSDGSAQPPEYKQRYLEIDYEKYKV</sequence>
<comment type="caution">
    <text evidence="1">The sequence shown here is derived from an EMBL/GenBank/DDBJ whole genome shotgun (WGS) entry which is preliminary data.</text>
</comment>
<dbReference type="AlphaFoldDB" id="A0AAN7VDI5"/>
<dbReference type="EMBL" id="JAVRBK010000003">
    <property type="protein sequence ID" value="KAK5645747.1"/>
    <property type="molecule type" value="Genomic_DNA"/>
</dbReference>
<accession>A0AAN7VDI5</accession>
<protein>
    <submittedName>
        <fullName evidence="1">Uncharacterized protein</fullName>
    </submittedName>
</protein>
<dbReference type="InterPro" id="IPR027905">
    <property type="entry name" value="CFAP95"/>
</dbReference>
<dbReference type="Pfam" id="PF15139">
    <property type="entry name" value="CFAP95"/>
    <property type="match status" value="1"/>
</dbReference>
<proteinExistence type="predicted"/>
<organism evidence="1 2">
    <name type="scientific">Pyrocoelia pectoralis</name>
    <dbReference type="NCBI Taxonomy" id="417401"/>
    <lineage>
        <taxon>Eukaryota</taxon>
        <taxon>Metazoa</taxon>
        <taxon>Ecdysozoa</taxon>
        <taxon>Arthropoda</taxon>
        <taxon>Hexapoda</taxon>
        <taxon>Insecta</taxon>
        <taxon>Pterygota</taxon>
        <taxon>Neoptera</taxon>
        <taxon>Endopterygota</taxon>
        <taxon>Coleoptera</taxon>
        <taxon>Polyphaga</taxon>
        <taxon>Elateriformia</taxon>
        <taxon>Elateroidea</taxon>
        <taxon>Lampyridae</taxon>
        <taxon>Lampyrinae</taxon>
        <taxon>Pyrocoelia</taxon>
    </lineage>
</organism>